<keyword evidence="2" id="KW-1185">Reference proteome</keyword>
<dbReference type="EMBL" id="CAJOBZ010000058">
    <property type="protein sequence ID" value="CAF4921759.1"/>
    <property type="molecule type" value="Genomic_DNA"/>
</dbReference>
<proteinExistence type="predicted"/>
<evidence type="ECO:0000313" key="2">
    <source>
        <dbReference type="Proteomes" id="UP000663880"/>
    </source>
</evidence>
<organism evidence="1 2">
    <name type="scientific">Pieris macdunnoughi</name>
    <dbReference type="NCBI Taxonomy" id="345717"/>
    <lineage>
        <taxon>Eukaryota</taxon>
        <taxon>Metazoa</taxon>
        <taxon>Ecdysozoa</taxon>
        <taxon>Arthropoda</taxon>
        <taxon>Hexapoda</taxon>
        <taxon>Insecta</taxon>
        <taxon>Pterygota</taxon>
        <taxon>Neoptera</taxon>
        <taxon>Endopterygota</taxon>
        <taxon>Lepidoptera</taxon>
        <taxon>Glossata</taxon>
        <taxon>Ditrysia</taxon>
        <taxon>Papilionoidea</taxon>
        <taxon>Pieridae</taxon>
        <taxon>Pierinae</taxon>
        <taxon>Pieris</taxon>
    </lineage>
</organism>
<protein>
    <submittedName>
        <fullName evidence="1">Uncharacterized protein</fullName>
    </submittedName>
</protein>
<comment type="caution">
    <text evidence="1">The sequence shown here is derived from an EMBL/GenBank/DDBJ whole genome shotgun (WGS) entry which is preliminary data.</text>
</comment>
<dbReference type="OrthoDB" id="6626714at2759"/>
<gene>
    <name evidence="1" type="ORF">PMACD_LOCUS13094</name>
</gene>
<dbReference type="Proteomes" id="UP000663880">
    <property type="component" value="Unassembled WGS sequence"/>
</dbReference>
<evidence type="ECO:0000313" key="1">
    <source>
        <dbReference type="EMBL" id="CAF4921759.1"/>
    </source>
</evidence>
<dbReference type="AlphaFoldDB" id="A0A821WFS3"/>
<name>A0A821WFS3_9NEOP</name>
<sequence>MMLMKMMHIQRQQQKWFLSLKTVNDTAERAVKPMQVFMVRSLQRKSKSIICCVQEHRNLYPYCKKETIKRKYPARSQNHLVCAKSGLVREAIAPRFPDTAVKLKDVQ</sequence>
<accession>A0A821WFS3</accession>
<reference evidence="1" key="1">
    <citation type="submission" date="2021-02" db="EMBL/GenBank/DDBJ databases">
        <authorList>
            <person name="Steward A R."/>
        </authorList>
    </citation>
    <scope>NUCLEOTIDE SEQUENCE</scope>
</reference>